<dbReference type="Gene3D" id="1.50.10.20">
    <property type="match status" value="1"/>
</dbReference>
<name>A0ABS5UYW1_9BIFI</name>
<evidence type="ECO:0000259" key="2">
    <source>
        <dbReference type="Pfam" id="PF20736"/>
    </source>
</evidence>
<dbReference type="Pfam" id="PF20736">
    <property type="entry name" value="Glyco_hydro127M"/>
    <property type="match status" value="1"/>
</dbReference>
<comment type="caution">
    <text evidence="4">The sequence shown here is derived from an EMBL/GenBank/DDBJ whole genome shotgun (WGS) entry which is preliminary data.</text>
</comment>
<dbReference type="InterPro" id="IPR008928">
    <property type="entry name" value="6-hairpin_glycosidase_sf"/>
</dbReference>
<evidence type="ECO:0000259" key="3">
    <source>
        <dbReference type="Pfam" id="PF20737"/>
    </source>
</evidence>
<keyword evidence="5" id="KW-1185">Reference proteome</keyword>
<dbReference type="InterPro" id="IPR049049">
    <property type="entry name" value="Beta-AFase-like_GH127_C"/>
</dbReference>
<feature type="domain" description="Non-reducing end beta-L-arabinofuranosidase-like GH127 C-terminal" evidence="3">
    <location>
        <begin position="561"/>
        <end position="673"/>
    </location>
</feature>
<dbReference type="Pfam" id="PF07944">
    <property type="entry name" value="Beta-AFase-like_GH127_cat"/>
    <property type="match status" value="1"/>
</dbReference>
<dbReference type="EMBL" id="JAFEJU010000009">
    <property type="protein sequence ID" value="MBT1175811.1"/>
    <property type="molecule type" value="Genomic_DNA"/>
</dbReference>
<feature type="domain" description="Non-reducing end beta-L-arabinofuranosidase-like GH127 middle" evidence="2">
    <location>
        <begin position="465"/>
        <end position="559"/>
    </location>
</feature>
<gene>
    <name evidence="4" type="ORF">JS530_09935</name>
</gene>
<organism evidence="4 5">
    <name type="scientific">Bifidobacterium colobi</name>
    <dbReference type="NCBI Taxonomy" id="2809026"/>
    <lineage>
        <taxon>Bacteria</taxon>
        <taxon>Bacillati</taxon>
        <taxon>Actinomycetota</taxon>
        <taxon>Actinomycetes</taxon>
        <taxon>Bifidobacteriales</taxon>
        <taxon>Bifidobacteriaceae</taxon>
        <taxon>Bifidobacterium</taxon>
    </lineage>
</organism>
<dbReference type="InterPro" id="IPR049046">
    <property type="entry name" value="Beta-AFase-like_GH127_middle"/>
</dbReference>
<feature type="domain" description="Non-reducing end beta-L-arabinofuranosidase-like GH127 catalytic" evidence="1">
    <location>
        <begin position="25"/>
        <end position="455"/>
    </location>
</feature>
<reference evidence="4 5" key="1">
    <citation type="journal article" date="2021" name="Environ. Microbiol.">
        <title>Genetic insights into the dark matter of the mammalian gut microbiota through targeted genome reconstruction.</title>
        <authorList>
            <person name="Lugli G.A."/>
            <person name="Alessandri G."/>
            <person name="Milani C."/>
            <person name="Viappiani A."/>
            <person name="Fontana F."/>
            <person name="Tarracchini C."/>
            <person name="Mancabelli L."/>
            <person name="Argentini C."/>
            <person name="Ruiz L."/>
            <person name="Margolles A."/>
            <person name="van Sinderen D."/>
            <person name="Turroni F."/>
            <person name="Ventura M."/>
        </authorList>
    </citation>
    <scope>NUCLEOTIDE SEQUENCE [LARGE SCALE GENOMIC DNA]</scope>
    <source>
        <strain evidence="4 5">LC6</strain>
    </source>
</reference>
<dbReference type="Proteomes" id="UP000711736">
    <property type="component" value="Unassembled WGS sequence"/>
</dbReference>
<dbReference type="GO" id="GO:0016787">
    <property type="term" value="F:hydrolase activity"/>
    <property type="evidence" value="ECO:0007669"/>
    <property type="project" value="UniProtKB-KW"/>
</dbReference>
<evidence type="ECO:0000313" key="4">
    <source>
        <dbReference type="EMBL" id="MBT1175811.1"/>
    </source>
</evidence>
<evidence type="ECO:0000259" key="1">
    <source>
        <dbReference type="Pfam" id="PF07944"/>
    </source>
</evidence>
<dbReference type="RefSeq" id="WP_214377000.1">
    <property type="nucleotide sequence ID" value="NZ_JAFEJU010000009.1"/>
</dbReference>
<dbReference type="SUPFAM" id="SSF48208">
    <property type="entry name" value="Six-hairpin glycosidases"/>
    <property type="match status" value="1"/>
</dbReference>
<protein>
    <submittedName>
        <fullName evidence="4">Glycoside hydrolase family 127 protein</fullName>
    </submittedName>
</protein>
<proteinExistence type="predicted"/>
<keyword evidence="4" id="KW-0378">Hydrolase</keyword>
<dbReference type="InterPro" id="IPR012878">
    <property type="entry name" value="Beta-AFase-like_GH127_cat"/>
</dbReference>
<dbReference type="PANTHER" id="PTHR43465:SF2">
    <property type="entry name" value="DUF1680 DOMAIN PROTEIN (AFU_ORTHOLOGUE AFUA_1G08910)"/>
    <property type="match status" value="1"/>
</dbReference>
<accession>A0ABS5UYW1</accession>
<dbReference type="InterPro" id="IPR049174">
    <property type="entry name" value="Beta-AFase-like"/>
</dbReference>
<dbReference type="Pfam" id="PF20737">
    <property type="entry name" value="Glyco_hydro127C"/>
    <property type="match status" value="1"/>
</dbReference>
<dbReference type="PANTHER" id="PTHR43465">
    <property type="entry name" value="DUF1680 DOMAIN PROTEIN (AFU_ORTHOLOGUE AFUA_1G08910)"/>
    <property type="match status" value="1"/>
</dbReference>
<sequence>MTGKASKSAAHVEADALAHKPAEPQVSITSKFWGRYRSMTVNNALPYQWRALNDEVPVDVPEGAAWGENGSQFSHSMRNLRIAAGREPGSFSGQPFQDTDVSKWLEAASYALGFAKEDPQADVDELERRVDEVVGLFADAQDKDGYIDTKFEIDLPADQRFRGLRWSHELYTMGHFIEAAVANYESTGSSKALDVARRAAACIDEHFGDGEGKVHGPDGHPEIELALARLYKATGERRWLNLAAWFIRVRGMDPEFFDEQDYAGGPQFYKDLHMPLSYFIMEKPVLDLDKAEGHAVRLLYMATAIAEVGHLLDDTRMLAAAERLWTNIVRHRMYVTGNVGSCQIGESFSYDDDLPNDLGYGETCASVAMLFFGKALMETHPTGAIADVMELELFNGMLAGIQLDGTRYFYVNPLEADPAASKGNPTKAHVLTRRAGWFDCACCPANIVRLIASLDRYLYTVKGNTIYAHQYIANRTEFGNGLVVEQSQPGEGYPWSGDIEFHVANPEGLQRSLAVRIPAWSTKWTLDVDGRRTYVQPRDGFIAVDVSKPETHIKLMLDMSVRCLRASLNVKADAGKLAVARGPIVYCMEQVDNPHDLWTYSMPVNAQMSEHYDAKLLDGVEVLKFGGVRDVQEADGLYVSVDKPVERRAEELTMIPYYAWCNRTEGQMQVWVRETVR</sequence>
<evidence type="ECO:0000313" key="5">
    <source>
        <dbReference type="Proteomes" id="UP000711736"/>
    </source>
</evidence>